<protein>
    <submittedName>
        <fullName evidence="1">Uncharacterized protein</fullName>
    </submittedName>
</protein>
<evidence type="ECO:0000313" key="1">
    <source>
        <dbReference type="EMBL" id="EXJ14552.1"/>
    </source>
</evidence>
<evidence type="ECO:0000313" key="2">
    <source>
        <dbReference type="Proteomes" id="UP000019460"/>
    </source>
</evidence>
<accession>W9VET2</accession>
<dbReference type="EMBL" id="AONC01000040">
    <property type="protein sequence ID" value="EXJ14552.1"/>
    <property type="molecule type" value="Genomic_DNA"/>
</dbReference>
<gene>
    <name evidence="1" type="ORF">D779_2693</name>
</gene>
<reference evidence="1 2" key="1">
    <citation type="submission" date="2012-11" db="EMBL/GenBank/DDBJ databases">
        <title>Genome assembly of Thiorhodococcus sp. AK35.</title>
        <authorList>
            <person name="Nupur N."/>
            <person name="Khatri I."/>
            <person name="Subramanian S."/>
            <person name="Pinnaka A."/>
        </authorList>
    </citation>
    <scope>NUCLEOTIDE SEQUENCE [LARGE SCALE GENOMIC DNA]</scope>
    <source>
        <strain evidence="1 2">AK35</strain>
    </source>
</reference>
<proteinExistence type="predicted"/>
<sequence length="186" mass="20156">MLALLIGLGAAGRVQAEETPAQAMARAIARMMESMGFNEIGTPGAANPGHGVPPGWPSVFGPWSGAMNPSPSTSEMSRMADKVYQGVMSSGEQLAAGWTPGLVEGVWEDNQGGLLIVQGTLYRLYSACNGHIDGEIRVLGDRIELSNRQQNFTQTFEYALDQGRLALRDPSGQIYLYRRLLLDREK</sequence>
<dbReference type="AlphaFoldDB" id="W9VET2"/>
<organism evidence="1 2">
    <name type="scientific">Imhoffiella purpurea</name>
    <dbReference type="NCBI Taxonomy" id="1249627"/>
    <lineage>
        <taxon>Bacteria</taxon>
        <taxon>Pseudomonadati</taxon>
        <taxon>Pseudomonadota</taxon>
        <taxon>Gammaproteobacteria</taxon>
        <taxon>Chromatiales</taxon>
        <taxon>Chromatiaceae</taxon>
        <taxon>Imhoffiella</taxon>
    </lineage>
</organism>
<dbReference type="Proteomes" id="UP000019460">
    <property type="component" value="Unassembled WGS sequence"/>
</dbReference>
<dbReference type="eggNOG" id="ENOG5032TTU">
    <property type="taxonomic scope" value="Bacteria"/>
</dbReference>
<comment type="caution">
    <text evidence="1">The sequence shown here is derived from an EMBL/GenBank/DDBJ whole genome shotgun (WGS) entry which is preliminary data.</text>
</comment>
<name>W9VET2_9GAMM</name>
<keyword evidence="2" id="KW-1185">Reference proteome</keyword>